<dbReference type="GO" id="GO:0160105">
    <property type="term" value="F:tRNA (adenine(22)-N1)-methyltransferase activity"/>
    <property type="evidence" value="ECO:0007669"/>
    <property type="project" value="InterPro"/>
</dbReference>
<dbReference type="AlphaFoldDB" id="A0A559J320"/>
<dbReference type="PIRSF" id="PIRSF018637">
    <property type="entry name" value="TrmK"/>
    <property type="match status" value="1"/>
</dbReference>
<gene>
    <name evidence="1" type="ORF">FPZ44_15240</name>
</gene>
<evidence type="ECO:0000313" key="1">
    <source>
        <dbReference type="EMBL" id="TVX94285.1"/>
    </source>
</evidence>
<dbReference type="Gene3D" id="1.10.287.1890">
    <property type="match status" value="1"/>
</dbReference>
<dbReference type="InterPro" id="IPR029063">
    <property type="entry name" value="SAM-dependent_MTases_sf"/>
</dbReference>
<dbReference type="EMBL" id="VNJK01000001">
    <property type="protein sequence ID" value="TVX94285.1"/>
    <property type="molecule type" value="Genomic_DNA"/>
</dbReference>
<organism evidence="1 2">
    <name type="scientific">Paenibacillus agilis</name>
    <dbReference type="NCBI Taxonomy" id="3020863"/>
    <lineage>
        <taxon>Bacteria</taxon>
        <taxon>Bacillati</taxon>
        <taxon>Bacillota</taxon>
        <taxon>Bacilli</taxon>
        <taxon>Bacillales</taxon>
        <taxon>Paenibacillaceae</taxon>
        <taxon>Paenibacillus</taxon>
    </lineage>
</organism>
<keyword evidence="1" id="KW-0489">Methyltransferase</keyword>
<protein>
    <submittedName>
        <fullName evidence="1">SAM-dependent methyltransferase</fullName>
    </submittedName>
</protein>
<sequence length="261" mass="29395">MIIKLSKRLQQIADWVPMNSRLADIGSDHALLPTYLAKENRIAKAIAGEVNPGPFDAAVRQVKGSRLESIIEVRRGDGLAVVQAGEVDCITIAGMGGGLIVSILQAGVDKLKGVQRLVLQPNVGEDLVRQWLREEQWLLKAEHILEEDGKIYEVLLAERPIEGWNADEFVQADKTMYASRQLNCGFVLDEQWLLKLGPYLSEETVSDVFIAKWQHEVNKQERILNTMAKSDAEETAERREQFVAYKSELEELIACWQKGKQ</sequence>
<name>A0A559J320_9BACL</name>
<keyword evidence="2" id="KW-1185">Reference proteome</keyword>
<dbReference type="InterPro" id="IPR006901">
    <property type="entry name" value="TrmK"/>
</dbReference>
<dbReference type="OrthoDB" id="5881184at2"/>
<dbReference type="GO" id="GO:0032259">
    <property type="term" value="P:methylation"/>
    <property type="evidence" value="ECO:0007669"/>
    <property type="project" value="UniProtKB-KW"/>
</dbReference>
<dbReference type="PANTHER" id="PTHR38451">
    <property type="entry name" value="TRNA (ADENINE(22)-N(1))-METHYLTRANSFERASE"/>
    <property type="match status" value="1"/>
</dbReference>
<proteinExistence type="predicted"/>
<reference evidence="1 2" key="1">
    <citation type="submission" date="2019-07" db="EMBL/GenBank/DDBJ databases">
        <authorList>
            <person name="Kim J."/>
        </authorList>
    </citation>
    <scope>NUCLEOTIDE SEQUENCE [LARGE SCALE GENOMIC DNA]</scope>
    <source>
        <strain evidence="1 2">N4</strain>
    </source>
</reference>
<dbReference type="SUPFAM" id="SSF53335">
    <property type="entry name" value="S-adenosyl-L-methionine-dependent methyltransferases"/>
    <property type="match status" value="1"/>
</dbReference>
<dbReference type="Gene3D" id="3.40.50.150">
    <property type="entry name" value="Vaccinia Virus protein VP39"/>
    <property type="match status" value="1"/>
</dbReference>
<dbReference type="PANTHER" id="PTHR38451:SF1">
    <property type="entry name" value="TRNA (ADENINE(22)-N(1))-METHYLTRANSFERASE"/>
    <property type="match status" value="1"/>
</dbReference>
<dbReference type="Proteomes" id="UP000318102">
    <property type="component" value="Unassembled WGS sequence"/>
</dbReference>
<evidence type="ECO:0000313" key="2">
    <source>
        <dbReference type="Proteomes" id="UP000318102"/>
    </source>
</evidence>
<keyword evidence="1" id="KW-0808">Transferase</keyword>
<dbReference type="Pfam" id="PF04816">
    <property type="entry name" value="TrmK"/>
    <property type="match status" value="1"/>
</dbReference>
<comment type="caution">
    <text evidence="1">The sequence shown here is derived from an EMBL/GenBank/DDBJ whole genome shotgun (WGS) entry which is preliminary data.</text>
</comment>
<accession>A0A559J320</accession>
<dbReference type="RefSeq" id="WP_144991394.1">
    <property type="nucleotide sequence ID" value="NZ_VNJK01000001.1"/>
</dbReference>